<evidence type="ECO:0000313" key="1">
    <source>
        <dbReference type="EMBL" id="EGH26658.1"/>
    </source>
</evidence>
<organism evidence="1 2">
    <name type="scientific">Pseudomonas amygdali pv. mori str. 301020</name>
    <dbReference type="NCBI Taxonomy" id="629261"/>
    <lineage>
        <taxon>Bacteria</taxon>
        <taxon>Pseudomonadati</taxon>
        <taxon>Pseudomonadota</taxon>
        <taxon>Gammaproteobacteria</taxon>
        <taxon>Pseudomonadales</taxon>
        <taxon>Pseudomonadaceae</taxon>
        <taxon>Pseudomonas</taxon>
        <taxon>Pseudomonas amygdali</taxon>
    </lineage>
</organism>
<dbReference type="SUPFAM" id="SSF117916">
    <property type="entry name" value="Fe-S cluster assembly (FSCA) domain-like"/>
    <property type="match status" value="1"/>
</dbReference>
<dbReference type="AlphaFoldDB" id="A0A656GLQ1"/>
<feature type="non-terminal residue" evidence="1">
    <location>
        <position position="44"/>
    </location>
</feature>
<dbReference type="Proteomes" id="UP000003465">
    <property type="component" value="Unassembled WGS sequence"/>
</dbReference>
<protein>
    <submittedName>
        <fullName evidence="1">Uncharacterized protein</fullName>
    </submittedName>
</protein>
<sequence>GGQVTLIDVVEEEAKNIAVLQFGGGCQGCGPAGWNVVTSWLSGT</sequence>
<dbReference type="InterPro" id="IPR034904">
    <property type="entry name" value="FSCA_dom_sf"/>
</dbReference>
<proteinExistence type="predicted"/>
<feature type="non-terminal residue" evidence="1">
    <location>
        <position position="1"/>
    </location>
</feature>
<accession>A0A656GLQ1</accession>
<comment type="caution">
    <text evidence="1">The sequence shown here is derived from an EMBL/GenBank/DDBJ whole genome shotgun (WGS) entry which is preliminary data.</text>
</comment>
<name>A0A656GLQ1_PSEA0</name>
<reference evidence="1 2" key="1">
    <citation type="journal article" date="2011" name="PLoS Pathog.">
        <title>Dynamic evolution of pathogenicity revealed by sequencing and comparative genomics of 19 Pseudomonas syringae isolates.</title>
        <authorList>
            <person name="Baltrus D.A."/>
            <person name="Nishimura M.T."/>
            <person name="Romanchuk A."/>
            <person name="Chang J.H."/>
            <person name="Mukhtar M.S."/>
            <person name="Cherkis K."/>
            <person name="Roach J."/>
            <person name="Grant S.R."/>
            <person name="Jones C.D."/>
            <person name="Dangl J.L."/>
        </authorList>
    </citation>
    <scope>NUCLEOTIDE SEQUENCE [LARGE SCALE GENOMIC DNA]</scope>
    <source>
        <strain evidence="1 2">301020</strain>
    </source>
</reference>
<evidence type="ECO:0000313" key="2">
    <source>
        <dbReference type="Proteomes" id="UP000003465"/>
    </source>
</evidence>
<dbReference type="EMBL" id="AEAG01002651">
    <property type="protein sequence ID" value="EGH26658.1"/>
    <property type="molecule type" value="Genomic_DNA"/>
</dbReference>
<gene>
    <name evidence="1" type="ORF">PSYMO_36433</name>
</gene>